<organism evidence="4 5">
    <name type="scientific">Aeromicrobium piscarium</name>
    <dbReference type="NCBI Taxonomy" id="2590901"/>
    <lineage>
        <taxon>Bacteria</taxon>
        <taxon>Bacillati</taxon>
        <taxon>Actinomycetota</taxon>
        <taxon>Actinomycetes</taxon>
        <taxon>Propionibacteriales</taxon>
        <taxon>Nocardioidaceae</taxon>
        <taxon>Aeromicrobium</taxon>
    </lineage>
</organism>
<dbReference type="OrthoDB" id="5418286at2"/>
<protein>
    <submittedName>
        <fullName evidence="4">Thioesterase family protein</fullName>
    </submittedName>
</protein>
<accession>A0A554SGC0</accession>
<dbReference type="Pfam" id="PF13622">
    <property type="entry name" value="4HBT_3"/>
    <property type="match status" value="1"/>
</dbReference>
<keyword evidence="5" id="KW-1185">Reference proteome</keyword>
<sequence>MSTPSPALWPGPPIIGRSRSRRLWASSRPSSSLPRCAHRNGREAPRRSVRAIGHDDGVNDDTYLEDTTSRPVGAGRRVLTLTDRWNTPLGKPNGGYLLAAMLRGVADEVPEAGDPLVAEISYLRSPAVGEAELDTEVLRSGRRVQTATARLDQEGAQVAQAVVNFGVHGDGARREDFAEAPILPEPDSCLDPIAEGMPPDGIFGQVEYRLPTAPGWATGAPSGDPTVTLWQRLRGGREIDFPALALLCDSFAPAVMEIGENGSMTVQLTVHLRRLPAPGWIATRLFTRHVSGGYHEEDCELWDSDGNLVAQSRQLAILLG</sequence>
<reference evidence="4 5" key="1">
    <citation type="submission" date="2019-07" db="EMBL/GenBank/DDBJ databases">
        <authorList>
            <person name="Zhao L.H."/>
        </authorList>
    </citation>
    <scope>NUCLEOTIDE SEQUENCE [LARGE SCALE GENOMIC DNA]</scope>
    <source>
        <strain evidence="4 5">Co35</strain>
    </source>
</reference>
<dbReference type="InterPro" id="IPR042171">
    <property type="entry name" value="Acyl-CoA_hotdog"/>
</dbReference>
<dbReference type="PANTHER" id="PTHR38110">
    <property type="entry name" value="CHROMOSOME 23, WHOLE GENOME SHOTGUN SEQUENCE"/>
    <property type="match status" value="1"/>
</dbReference>
<dbReference type="SUPFAM" id="SSF54637">
    <property type="entry name" value="Thioesterase/thiol ester dehydrase-isomerase"/>
    <property type="match status" value="2"/>
</dbReference>
<proteinExistence type="predicted"/>
<dbReference type="InterPro" id="IPR052389">
    <property type="entry name" value="Sec_Metab_Biosynth-Assoc"/>
</dbReference>
<evidence type="ECO:0000259" key="2">
    <source>
        <dbReference type="Pfam" id="PF13622"/>
    </source>
</evidence>
<feature type="domain" description="Acyl-CoA thioesterase-like N-terminal HotDog" evidence="2">
    <location>
        <begin position="83"/>
        <end position="166"/>
    </location>
</feature>
<dbReference type="InterPro" id="IPR049450">
    <property type="entry name" value="ACOT8-like_C"/>
</dbReference>
<dbReference type="Gene3D" id="2.40.160.210">
    <property type="entry name" value="Acyl-CoA thioesterase, double hotdog domain"/>
    <property type="match status" value="1"/>
</dbReference>
<dbReference type="Pfam" id="PF20789">
    <property type="entry name" value="4HBT_3C"/>
    <property type="match status" value="1"/>
</dbReference>
<dbReference type="AlphaFoldDB" id="A0A554SGC0"/>
<feature type="compositionally biased region" description="Low complexity" evidence="1">
    <location>
        <begin position="23"/>
        <end position="35"/>
    </location>
</feature>
<gene>
    <name evidence="4" type="ORF">FNM00_02865</name>
</gene>
<feature type="compositionally biased region" description="Basic and acidic residues" evidence="1">
    <location>
        <begin position="40"/>
        <end position="57"/>
    </location>
</feature>
<dbReference type="InterPro" id="IPR049449">
    <property type="entry name" value="TesB_ACOT8-like_N"/>
</dbReference>
<name>A0A554SGC0_9ACTN</name>
<evidence type="ECO:0000259" key="3">
    <source>
        <dbReference type="Pfam" id="PF20789"/>
    </source>
</evidence>
<dbReference type="PANTHER" id="PTHR38110:SF1">
    <property type="entry name" value="THIOESTERASE DOMAIN-CONTAINING PROTEIN"/>
    <property type="match status" value="1"/>
</dbReference>
<feature type="domain" description="Acyl-CoA thioesterase-like C-terminal" evidence="3">
    <location>
        <begin position="196"/>
        <end position="317"/>
    </location>
</feature>
<dbReference type="Proteomes" id="UP000316988">
    <property type="component" value="Unassembled WGS sequence"/>
</dbReference>
<evidence type="ECO:0000256" key="1">
    <source>
        <dbReference type="SAM" id="MobiDB-lite"/>
    </source>
</evidence>
<evidence type="ECO:0000313" key="4">
    <source>
        <dbReference type="EMBL" id="TSD65388.1"/>
    </source>
</evidence>
<dbReference type="EMBL" id="VLNT01000002">
    <property type="protein sequence ID" value="TSD65388.1"/>
    <property type="molecule type" value="Genomic_DNA"/>
</dbReference>
<evidence type="ECO:0000313" key="5">
    <source>
        <dbReference type="Proteomes" id="UP000316988"/>
    </source>
</evidence>
<dbReference type="InterPro" id="IPR029069">
    <property type="entry name" value="HotDog_dom_sf"/>
</dbReference>
<feature type="region of interest" description="Disordered" evidence="1">
    <location>
        <begin position="20"/>
        <end position="69"/>
    </location>
</feature>
<comment type="caution">
    <text evidence="4">The sequence shown here is derived from an EMBL/GenBank/DDBJ whole genome shotgun (WGS) entry which is preliminary data.</text>
</comment>